<feature type="transmembrane region" description="Helical" evidence="1">
    <location>
        <begin position="21"/>
        <end position="46"/>
    </location>
</feature>
<keyword evidence="1" id="KW-0812">Transmembrane</keyword>
<sequence>MGDAGAVSPAIGRRNSLVRRLLSGVAGSLAAGVALLAVAMVVAQVYAGMTGIPGPGIAEVIGHLVVAAVMVVLQQRSDHEPGRVGLAMVFGVYVIAGATLWFWWWS</sequence>
<evidence type="ECO:0000313" key="2">
    <source>
        <dbReference type="EMBL" id="SDN08276.1"/>
    </source>
</evidence>
<dbReference type="AlphaFoldDB" id="A0A1G9YI43"/>
<gene>
    <name evidence="2" type="ORF">SAMN04489726_4815</name>
</gene>
<dbReference type="EMBL" id="LT629701">
    <property type="protein sequence ID" value="SDN08276.1"/>
    <property type="molecule type" value="Genomic_DNA"/>
</dbReference>
<dbReference type="STRING" id="211114.SAMN04489726_4815"/>
<dbReference type="Proteomes" id="UP000183376">
    <property type="component" value="Chromosome I"/>
</dbReference>
<organism evidence="2 3">
    <name type="scientific">Allokutzneria albata</name>
    <name type="common">Kibdelosporangium albatum</name>
    <dbReference type="NCBI Taxonomy" id="211114"/>
    <lineage>
        <taxon>Bacteria</taxon>
        <taxon>Bacillati</taxon>
        <taxon>Actinomycetota</taxon>
        <taxon>Actinomycetes</taxon>
        <taxon>Pseudonocardiales</taxon>
        <taxon>Pseudonocardiaceae</taxon>
        <taxon>Allokutzneria</taxon>
    </lineage>
</organism>
<feature type="transmembrane region" description="Helical" evidence="1">
    <location>
        <begin position="85"/>
        <end position="104"/>
    </location>
</feature>
<reference evidence="2 3" key="1">
    <citation type="submission" date="2016-10" db="EMBL/GenBank/DDBJ databases">
        <authorList>
            <person name="de Groot N.N."/>
        </authorList>
    </citation>
    <scope>NUCLEOTIDE SEQUENCE [LARGE SCALE GENOMIC DNA]</scope>
    <source>
        <strain evidence="2 3">DSM 44149</strain>
    </source>
</reference>
<protein>
    <submittedName>
        <fullName evidence="2">Uncharacterized protein</fullName>
    </submittedName>
</protein>
<evidence type="ECO:0000313" key="3">
    <source>
        <dbReference type="Proteomes" id="UP000183376"/>
    </source>
</evidence>
<keyword evidence="1" id="KW-1133">Transmembrane helix</keyword>
<accession>A0A1G9YI43</accession>
<proteinExistence type="predicted"/>
<feature type="transmembrane region" description="Helical" evidence="1">
    <location>
        <begin position="52"/>
        <end position="73"/>
    </location>
</feature>
<name>A0A1G9YI43_ALLAB</name>
<evidence type="ECO:0000256" key="1">
    <source>
        <dbReference type="SAM" id="Phobius"/>
    </source>
</evidence>
<keyword evidence="3" id="KW-1185">Reference proteome</keyword>
<keyword evidence="1" id="KW-0472">Membrane</keyword>